<dbReference type="RefSeq" id="WP_349228635.1">
    <property type="nucleotide sequence ID" value="NZ_JBBMFJ010000005.1"/>
</dbReference>
<organism evidence="5 6">
    <name type="scientific">Ventrimonas faecis</name>
    <dbReference type="NCBI Taxonomy" id="3133170"/>
    <lineage>
        <taxon>Bacteria</taxon>
        <taxon>Bacillati</taxon>
        <taxon>Bacillota</taxon>
        <taxon>Clostridia</taxon>
        <taxon>Lachnospirales</taxon>
        <taxon>Lachnospiraceae</taxon>
        <taxon>Ventrimonas</taxon>
    </lineage>
</organism>
<proteinExistence type="inferred from homology"/>
<reference evidence="5 6" key="1">
    <citation type="submission" date="2024-03" db="EMBL/GenBank/DDBJ databases">
        <title>Human intestinal bacterial collection.</title>
        <authorList>
            <person name="Pauvert C."/>
            <person name="Hitch T.C.A."/>
            <person name="Clavel T."/>
        </authorList>
    </citation>
    <scope>NUCLEOTIDE SEQUENCE [LARGE SCALE GENOMIC DNA]</scope>
    <source>
        <strain evidence="5 6">CLA-AP-H27</strain>
    </source>
</reference>
<evidence type="ECO:0000259" key="3">
    <source>
        <dbReference type="Pfam" id="PF00501"/>
    </source>
</evidence>
<sequence>MRLIKKTIAECLRSRVRESADRVALEADEQRYTWKDLDTLSDYMVGRMLSCGIRKGTHVGIWSTNSPNWIIVFLALSKIGAVPVLLNTCYSTEELEQVLRYADVEFVYYGEGYKKLVYEDMVAHLSQKLEGTVKRWIYIGRDTARQWMTEKSFVFAERMKKVTREIGGYIRKVEPEDTAAILFTSGTTAMPKGVMLSHYSLVNSALEICSHMGWEESDKMMIAVPLFHCFGLTASLLTGIHTGCCMHTVEYYKTMTVLETVQKYHCTVLNGVPSMFLAITRNPAHKDYDLSSLRNGIIAGSPVSGEEYDMIHRGIPGLVLFASYGQTETAPCVSISDVGDSQAERATTAGRVLRHCEVRILAPDGTCRQTGEDGEICVRGYNVMQGYYHLPEETAKTIDADGWLHTGDLGHLDGRNFLYVTGRIKEMIIRGGENISPREIEQVIRHYPGIREVKVIGLPTEVLQEMIVACIIPEEGMTIGNAGLMTHMENHLAYYKLPAHIVRMETFPMNASGKVMLGELKKQAAEIIRTNPDITSTAALIKR</sequence>
<dbReference type="EMBL" id="JBBMFJ010000005">
    <property type="protein sequence ID" value="MEQ2562307.1"/>
    <property type="molecule type" value="Genomic_DNA"/>
</dbReference>
<dbReference type="Gene3D" id="3.40.50.12780">
    <property type="entry name" value="N-terminal domain of ligase-like"/>
    <property type="match status" value="1"/>
</dbReference>
<feature type="domain" description="AMP-binding enzyme C-terminal" evidence="4">
    <location>
        <begin position="439"/>
        <end position="514"/>
    </location>
</feature>
<accession>A0ABV1HKE9</accession>
<evidence type="ECO:0000256" key="1">
    <source>
        <dbReference type="ARBA" id="ARBA00006432"/>
    </source>
</evidence>
<evidence type="ECO:0000259" key="4">
    <source>
        <dbReference type="Pfam" id="PF13193"/>
    </source>
</evidence>
<protein>
    <submittedName>
        <fullName evidence="5">AMP-binding protein</fullName>
    </submittedName>
</protein>
<dbReference type="InterPro" id="IPR042099">
    <property type="entry name" value="ANL_N_sf"/>
</dbReference>
<evidence type="ECO:0000256" key="2">
    <source>
        <dbReference type="ARBA" id="ARBA00022598"/>
    </source>
</evidence>
<dbReference type="InterPro" id="IPR045851">
    <property type="entry name" value="AMP-bd_C_sf"/>
</dbReference>
<dbReference type="Pfam" id="PF00501">
    <property type="entry name" value="AMP-binding"/>
    <property type="match status" value="1"/>
</dbReference>
<dbReference type="PANTHER" id="PTHR43201:SF5">
    <property type="entry name" value="MEDIUM-CHAIN ACYL-COA LIGASE ACSF2, MITOCHONDRIAL"/>
    <property type="match status" value="1"/>
</dbReference>
<dbReference type="InterPro" id="IPR000873">
    <property type="entry name" value="AMP-dep_synth/lig_dom"/>
</dbReference>
<gene>
    <name evidence="5" type="ORF">WMO41_03855</name>
</gene>
<dbReference type="PANTHER" id="PTHR43201">
    <property type="entry name" value="ACYL-COA SYNTHETASE"/>
    <property type="match status" value="1"/>
</dbReference>
<comment type="caution">
    <text evidence="5">The sequence shown here is derived from an EMBL/GenBank/DDBJ whole genome shotgun (WGS) entry which is preliminary data.</text>
</comment>
<dbReference type="Gene3D" id="3.30.300.30">
    <property type="match status" value="1"/>
</dbReference>
<dbReference type="InterPro" id="IPR025110">
    <property type="entry name" value="AMP-bd_C"/>
</dbReference>
<keyword evidence="6" id="KW-1185">Reference proteome</keyword>
<comment type="similarity">
    <text evidence="1">Belongs to the ATP-dependent AMP-binding enzyme family.</text>
</comment>
<dbReference type="Proteomes" id="UP001437460">
    <property type="component" value="Unassembled WGS sequence"/>
</dbReference>
<dbReference type="Pfam" id="PF13193">
    <property type="entry name" value="AMP-binding_C"/>
    <property type="match status" value="1"/>
</dbReference>
<dbReference type="SUPFAM" id="SSF56801">
    <property type="entry name" value="Acetyl-CoA synthetase-like"/>
    <property type="match status" value="1"/>
</dbReference>
<keyword evidence="2" id="KW-0436">Ligase</keyword>
<name>A0ABV1HKE9_9FIRM</name>
<feature type="domain" description="AMP-dependent synthetase/ligase" evidence="3">
    <location>
        <begin position="14"/>
        <end position="388"/>
    </location>
</feature>
<evidence type="ECO:0000313" key="5">
    <source>
        <dbReference type="EMBL" id="MEQ2562307.1"/>
    </source>
</evidence>
<evidence type="ECO:0000313" key="6">
    <source>
        <dbReference type="Proteomes" id="UP001437460"/>
    </source>
</evidence>